<dbReference type="RefSeq" id="WP_066987314.1">
    <property type="nucleotide sequence ID" value="NZ_LUUI01000154.1"/>
</dbReference>
<dbReference type="STRING" id="980561.A1359_16775"/>
<keyword evidence="1" id="KW-0472">Membrane</keyword>
<protein>
    <recommendedName>
        <fullName evidence="2">PilZ domain-containing protein</fullName>
    </recommendedName>
</protein>
<keyword evidence="1" id="KW-1133">Transmembrane helix</keyword>
<dbReference type="OrthoDB" id="5573658at2"/>
<name>A0A177MXQ3_9GAMM</name>
<feature type="transmembrane region" description="Helical" evidence="1">
    <location>
        <begin position="190"/>
        <end position="213"/>
    </location>
</feature>
<feature type="transmembrane region" description="Helical" evidence="1">
    <location>
        <begin position="234"/>
        <end position="255"/>
    </location>
</feature>
<evidence type="ECO:0000259" key="2">
    <source>
        <dbReference type="Pfam" id="PF07238"/>
    </source>
</evidence>
<dbReference type="Pfam" id="PF07238">
    <property type="entry name" value="PilZ"/>
    <property type="match status" value="1"/>
</dbReference>
<feature type="transmembrane region" description="Helical" evidence="1">
    <location>
        <begin position="167"/>
        <end position="184"/>
    </location>
</feature>
<evidence type="ECO:0000256" key="1">
    <source>
        <dbReference type="SAM" id="Phobius"/>
    </source>
</evidence>
<dbReference type="AlphaFoldDB" id="A0A177MXQ3"/>
<feature type="domain" description="PilZ" evidence="2">
    <location>
        <begin position="80"/>
        <end position="160"/>
    </location>
</feature>
<keyword evidence="4" id="KW-1185">Reference proteome</keyword>
<keyword evidence="1" id="KW-0812">Transmembrane</keyword>
<evidence type="ECO:0000313" key="3">
    <source>
        <dbReference type="EMBL" id="OAI10365.1"/>
    </source>
</evidence>
<dbReference type="EMBL" id="LUUI01000154">
    <property type="protein sequence ID" value="OAI10365.1"/>
    <property type="molecule type" value="Genomic_DNA"/>
</dbReference>
<gene>
    <name evidence="3" type="ORF">A1359_16775</name>
</gene>
<dbReference type="Proteomes" id="UP000078476">
    <property type="component" value="Unassembled WGS sequence"/>
</dbReference>
<comment type="caution">
    <text evidence="3">The sequence shown here is derived from an EMBL/GenBank/DDBJ whole genome shotgun (WGS) entry which is preliminary data.</text>
</comment>
<dbReference type="GO" id="GO:0035438">
    <property type="term" value="F:cyclic-di-GMP binding"/>
    <property type="evidence" value="ECO:0007669"/>
    <property type="project" value="InterPro"/>
</dbReference>
<feature type="transmembrane region" description="Helical" evidence="1">
    <location>
        <begin position="286"/>
        <end position="306"/>
    </location>
</feature>
<proteinExistence type="predicted"/>
<dbReference type="Gene3D" id="2.40.10.220">
    <property type="entry name" value="predicted glycosyltransferase like domains"/>
    <property type="match status" value="1"/>
</dbReference>
<reference evidence="3 4" key="1">
    <citation type="submission" date="2016-03" db="EMBL/GenBank/DDBJ databases">
        <authorList>
            <person name="Ploux O."/>
        </authorList>
    </citation>
    <scope>NUCLEOTIDE SEQUENCE [LARGE SCALE GENOMIC DNA]</scope>
    <source>
        <strain evidence="3 4">R-45370</strain>
    </source>
</reference>
<dbReference type="InterPro" id="IPR009875">
    <property type="entry name" value="PilZ_domain"/>
</dbReference>
<accession>A0A177MXQ3</accession>
<organism evidence="3 4">
    <name type="scientific">Methylomonas lenta</name>
    <dbReference type="NCBI Taxonomy" id="980561"/>
    <lineage>
        <taxon>Bacteria</taxon>
        <taxon>Pseudomonadati</taxon>
        <taxon>Pseudomonadota</taxon>
        <taxon>Gammaproteobacteria</taxon>
        <taxon>Methylococcales</taxon>
        <taxon>Methylococcaceae</taxon>
        <taxon>Methylomonas</taxon>
    </lineage>
</organism>
<evidence type="ECO:0000313" key="4">
    <source>
        <dbReference type="Proteomes" id="UP000078476"/>
    </source>
</evidence>
<sequence length="308" mass="35478">MIKDNKNKLNRRMAFRVFQRANLFYCKIDRNQDIQTQHDIKPMSSILYSYQEVAKSGGMTDELSFEAGLPDSESLDNDTLNVNISTSGLSFTCKEQLQAGDYLLTRILLLADMTNITCCCKVVYCKPSNPYENDRYPYLIGVRFVNLAIDDRKVLDGFLEKRRKQQFIRNGLLLLAAIIFLAVPDQVLDYLLTLAHYLLEVILHLLHLLFEYVESTLDHIVEHLFHTGLHQTQIIVFYTLVAFATILLYGLWLILPSICLRFSQALREHYSRKMASLLYYWGEQTLQAKVGMVLLGVVSSICYAYFGV</sequence>